<evidence type="ECO:0000256" key="4">
    <source>
        <dbReference type="ARBA" id="ARBA00022448"/>
    </source>
</evidence>
<dbReference type="Gene3D" id="3.40.50.300">
    <property type="entry name" value="P-loop containing nucleotide triphosphate hydrolases"/>
    <property type="match status" value="1"/>
</dbReference>
<dbReference type="InterPro" id="IPR003439">
    <property type="entry name" value="ABC_transporter-like_ATP-bd"/>
</dbReference>
<feature type="transmembrane region" description="Helical" evidence="11">
    <location>
        <begin position="448"/>
        <end position="469"/>
    </location>
</feature>
<evidence type="ECO:0000313" key="15">
    <source>
        <dbReference type="Proteomes" id="UP000663842"/>
    </source>
</evidence>
<dbReference type="SUPFAM" id="SSF52540">
    <property type="entry name" value="P-loop containing nucleoside triphosphate hydrolases"/>
    <property type="match status" value="1"/>
</dbReference>
<feature type="transmembrane region" description="Helical" evidence="11">
    <location>
        <begin position="819"/>
        <end position="843"/>
    </location>
</feature>
<feature type="transmembrane region" description="Helical" evidence="11">
    <location>
        <begin position="762"/>
        <end position="787"/>
    </location>
</feature>
<dbReference type="GO" id="GO:0016887">
    <property type="term" value="F:ATP hydrolysis activity"/>
    <property type="evidence" value="ECO:0007669"/>
    <property type="project" value="InterPro"/>
</dbReference>
<feature type="transmembrane region" description="Helical" evidence="11">
    <location>
        <begin position="614"/>
        <end position="637"/>
    </location>
</feature>
<feature type="transmembrane region" description="Helical" evidence="11">
    <location>
        <begin position="732"/>
        <end position="750"/>
    </location>
</feature>
<dbReference type="GO" id="GO:0005524">
    <property type="term" value="F:ATP binding"/>
    <property type="evidence" value="ECO:0007669"/>
    <property type="project" value="UniProtKB-KW"/>
</dbReference>
<feature type="transmembrane region" description="Helical" evidence="11">
    <location>
        <begin position="574"/>
        <end position="593"/>
    </location>
</feature>
<evidence type="ECO:0000256" key="5">
    <source>
        <dbReference type="ARBA" id="ARBA00022475"/>
    </source>
</evidence>
<evidence type="ECO:0000256" key="10">
    <source>
        <dbReference type="ARBA" id="ARBA00023136"/>
    </source>
</evidence>
<dbReference type="InterPro" id="IPR001626">
    <property type="entry name" value="ABC_TroCD"/>
</dbReference>
<dbReference type="PROSITE" id="PS00211">
    <property type="entry name" value="ABC_TRANSPORTER_1"/>
    <property type="match status" value="1"/>
</dbReference>
<keyword evidence="10 11" id="KW-0472">Membrane</keyword>
<evidence type="ECO:0000256" key="11">
    <source>
        <dbReference type="SAM" id="Phobius"/>
    </source>
</evidence>
<name>A0A819B154_9BILA</name>
<dbReference type="PANTHER" id="PTHR48086">
    <property type="entry name" value="SODIUM/PROLINE SYMPORTER-RELATED"/>
    <property type="match status" value="1"/>
</dbReference>
<dbReference type="PROSITE" id="PS50893">
    <property type="entry name" value="ABC_TRANSPORTER_2"/>
    <property type="match status" value="1"/>
</dbReference>
<gene>
    <name evidence="14" type="ORF">UXM345_LOCUS4406</name>
</gene>
<dbReference type="SMART" id="SM00382">
    <property type="entry name" value="AAA"/>
    <property type="match status" value="1"/>
</dbReference>
<evidence type="ECO:0000259" key="13">
    <source>
        <dbReference type="PROSITE" id="PS50893"/>
    </source>
</evidence>
<dbReference type="InterPro" id="IPR027417">
    <property type="entry name" value="P-loop_NTPase"/>
</dbReference>
<feature type="domain" description="ABC transporter" evidence="13">
    <location>
        <begin position="111"/>
        <end position="342"/>
    </location>
</feature>
<feature type="signal peptide" evidence="12">
    <location>
        <begin position="1"/>
        <end position="22"/>
    </location>
</feature>
<evidence type="ECO:0000256" key="9">
    <source>
        <dbReference type="ARBA" id="ARBA00022989"/>
    </source>
</evidence>
<dbReference type="GO" id="GO:0022857">
    <property type="term" value="F:transmembrane transporter activity"/>
    <property type="evidence" value="ECO:0007669"/>
    <property type="project" value="InterPro"/>
</dbReference>
<accession>A0A819B154</accession>
<sequence>MKTISKVLSWVVVAVMLQGCSGQMNKQSGGTLIGGLVGGLLGSQFGGGEGKLVATGVGALAGALIGGQVGKSMDEYDRALLEKSSRQALEFAPSGNSVDWNNPDSGNYGSITPTNTFKTNQGQYCREYTQEVVIGGEKKKAYGKACRKPDGEITTLIGQNGAGKTTIAKIILGLEKPTKGRVSVTKGLKIGYAPQKLDFTFNMPLNAQGLIDILAPSGIDREILKLSDFIDFEEIRKTDISALSGGQLQKLVLAGTLVNKTDLVILDEPTQYLDVASQQDFYKSLNKIKEKTGLTVFMISHDLFTVMKNSDQVICINSHVCCVGKPNDLHENTDFRNALSEIGLLIKSDRPIESEFKKAQECADVIDKKAQAELSVVLVAHGLIFAPLGCLVLWKRYVYFGDGLAHASMLAGIISIMMGIPLFYAGLLSSGLFALTIFKLRNNSGNNAAIALTSSVMISVSLILSHFYPDKINITRYLVGDIIVANMQDIQLLLSILAVVLIFFASSYKELILIILSKDVAASRGVRNSTDYILAGRSIPLYMTITTVFATWFGSESVVGIPPVFINDGLRGTIAEPIGTGFCLIIVGVFYAARLYRMKLVTIGDFYRQRYSRLVELLVSLTICASYLGWMSAQIVALGLVIKLVFNDAISFELAMFIGLSIVMIYTITGGMKSLVIMDFIQMISIVIGLLAVAVLVASRFDGGATAIIQTAAANHKFDFWPETNFHDTLEFVATFLTLALGSVPQQDVFQRVMAAKDERTAVLGSTIGGIVYIMFYFVPIFITYGISLMSPGIFEETLASGGDQQRILVDYIFNETPVFLQVLFFGVLLSAIMSTASGTLLAPSSLFAENILKESLKLTDKDIVLASRIGVFFFGFLVYCYSYLNVSAGVTILEIIKGAYLVTLCGAFVPLTFGVYWSKANNQGAITSIILGVGTWAILTILDYEYIPPQLLGLGMSTVGMIVGSLLPRYWKKARTRIA</sequence>
<comment type="similarity">
    <text evidence="3">Belongs to the ABC-3 integral membrane protein family.</text>
</comment>
<dbReference type="CDD" id="cd11474">
    <property type="entry name" value="SLC5sbd_CHT"/>
    <property type="match status" value="1"/>
</dbReference>
<feature type="transmembrane region" description="Helical" evidence="11">
    <location>
        <begin position="897"/>
        <end position="918"/>
    </location>
</feature>
<dbReference type="AlphaFoldDB" id="A0A819B154"/>
<feature type="transmembrane region" description="Helical" evidence="11">
    <location>
        <begin position="951"/>
        <end position="972"/>
    </location>
</feature>
<protein>
    <recommendedName>
        <fullName evidence="13">ABC transporter domain-containing protein</fullName>
    </recommendedName>
</protein>
<evidence type="ECO:0000256" key="8">
    <source>
        <dbReference type="ARBA" id="ARBA00022840"/>
    </source>
</evidence>
<feature type="chain" id="PRO_5032682470" description="ABC transporter domain-containing protein" evidence="12">
    <location>
        <begin position="23"/>
        <end position="980"/>
    </location>
</feature>
<keyword evidence="7" id="KW-0547">Nucleotide-binding</keyword>
<dbReference type="InterPro" id="IPR001734">
    <property type="entry name" value="Na/solute_symporter"/>
</dbReference>
<feature type="transmembrane region" description="Helical" evidence="11">
    <location>
        <begin position="680"/>
        <end position="698"/>
    </location>
</feature>
<dbReference type="PANTHER" id="PTHR48086:SF7">
    <property type="entry name" value="SODIUM-SOLUTE SYMPORTER-RELATED"/>
    <property type="match status" value="1"/>
</dbReference>
<comment type="similarity">
    <text evidence="2">Belongs to the sodium:solute symporter (SSF) (TC 2.A.21) family.</text>
</comment>
<dbReference type="InterPro" id="IPR037294">
    <property type="entry name" value="ABC_BtuC-like"/>
</dbReference>
<keyword evidence="4" id="KW-0813">Transport</keyword>
<evidence type="ECO:0000256" key="6">
    <source>
        <dbReference type="ARBA" id="ARBA00022692"/>
    </source>
</evidence>
<evidence type="ECO:0000313" key="14">
    <source>
        <dbReference type="EMBL" id="CAF3793989.1"/>
    </source>
</evidence>
<dbReference type="InterPro" id="IPR017871">
    <property type="entry name" value="ABC_transporter-like_CS"/>
</dbReference>
<feature type="transmembrane region" description="Helical" evidence="11">
    <location>
        <begin position="374"/>
        <end position="394"/>
    </location>
</feature>
<evidence type="ECO:0000256" key="7">
    <source>
        <dbReference type="ARBA" id="ARBA00022741"/>
    </source>
</evidence>
<dbReference type="PROSITE" id="PS00457">
    <property type="entry name" value="NA_SOLUT_SYMP_2"/>
    <property type="match status" value="1"/>
</dbReference>
<dbReference type="GO" id="GO:0043190">
    <property type="term" value="C:ATP-binding cassette (ABC) transporter complex"/>
    <property type="evidence" value="ECO:0007669"/>
    <property type="project" value="InterPro"/>
</dbReference>
<evidence type="ECO:0000256" key="3">
    <source>
        <dbReference type="ARBA" id="ARBA00008034"/>
    </source>
</evidence>
<comment type="caution">
    <text evidence="14">The sequence shown here is derived from an EMBL/GenBank/DDBJ whole genome shotgun (WGS) entry which is preliminary data.</text>
</comment>
<dbReference type="GO" id="GO:0046942">
    <property type="term" value="P:carboxylic acid transport"/>
    <property type="evidence" value="ECO:0007669"/>
    <property type="project" value="UniProtKB-ARBA"/>
</dbReference>
<dbReference type="PROSITE" id="PS51257">
    <property type="entry name" value="PROKAR_LIPOPROTEIN"/>
    <property type="match status" value="1"/>
</dbReference>
<evidence type="ECO:0000256" key="12">
    <source>
        <dbReference type="SAM" id="SignalP"/>
    </source>
</evidence>
<dbReference type="InterPro" id="IPR050277">
    <property type="entry name" value="Sodium:Solute_Symporter"/>
</dbReference>
<dbReference type="InterPro" id="IPR018212">
    <property type="entry name" value="Na/solute_symporter_CS"/>
</dbReference>
<feature type="transmembrane region" description="Helical" evidence="11">
    <location>
        <begin position="406"/>
        <end position="428"/>
    </location>
</feature>
<dbReference type="Pfam" id="PF00950">
    <property type="entry name" value="ABC-3"/>
    <property type="match status" value="1"/>
</dbReference>
<dbReference type="EMBL" id="CAJOBF010000300">
    <property type="protein sequence ID" value="CAF3793989.1"/>
    <property type="molecule type" value="Genomic_DNA"/>
</dbReference>
<keyword evidence="12" id="KW-0732">Signal</keyword>
<dbReference type="Pfam" id="PF00005">
    <property type="entry name" value="ABC_tran"/>
    <property type="match status" value="1"/>
</dbReference>
<dbReference type="SUPFAM" id="SSF81345">
    <property type="entry name" value="ABC transporter involved in vitamin B12 uptake, BtuC"/>
    <property type="match status" value="1"/>
</dbReference>
<dbReference type="InterPro" id="IPR008816">
    <property type="entry name" value="Gly_zipper_2TM_dom"/>
</dbReference>
<evidence type="ECO:0000256" key="2">
    <source>
        <dbReference type="ARBA" id="ARBA00006434"/>
    </source>
</evidence>
<proteinExistence type="inferred from homology"/>
<reference evidence="14" key="1">
    <citation type="submission" date="2021-02" db="EMBL/GenBank/DDBJ databases">
        <authorList>
            <person name="Nowell W R."/>
        </authorList>
    </citation>
    <scope>NUCLEOTIDE SEQUENCE</scope>
</reference>
<feature type="transmembrane region" description="Helical" evidence="11">
    <location>
        <begin position="925"/>
        <end position="945"/>
    </location>
</feature>
<feature type="transmembrane region" description="Helical" evidence="11">
    <location>
        <begin position="649"/>
        <end position="668"/>
    </location>
</feature>
<feature type="transmembrane region" description="Helical" evidence="11">
    <location>
        <begin position="864"/>
        <end position="885"/>
    </location>
</feature>
<feature type="transmembrane region" description="Helical" evidence="11">
    <location>
        <begin position="490"/>
        <end position="508"/>
    </location>
</feature>
<keyword evidence="9 11" id="KW-1133">Transmembrane helix</keyword>
<dbReference type="Pfam" id="PF00474">
    <property type="entry name" value="SSF"/>
    <property type="match status" value="1"/>
</dbReference>
<dbReference type="Gene3D" id="1.20.1730.10">
    <property type="entry name" value="Sodium/glucose cotransporter"/>
    <property type="match status" value="1"/>
</dbReference>
<dbReference type="Proteomes" id="UP000663842">
    <property type="component" value="Unassembled WGS sequence"/>
</dbReference>
<dbReference type="InterPro" id="IPR003593">
    <property type="entry name" value="AAA+_ATPase"/>
</dbReference>
<dbReference type="Pfam" id="PF05433">
    <property type="entry name" value="Rick_17kDa_Anti"/>
    <property type="match status" value="1"/>
</dbReference>
<keyword evidence="6 11" id="KW-0812">Transmembrane</keyword>
<evidence type="ECO:0000256" key="1">
    <source>
        <dbReference type="ARBA" id="ARBA00004141"/>
    </source>
</evidence>
<dbReference type="InterPro" id="IPR038377">
    <property type="entry name" value="Na/Glc_symporter_sf"/>
</dbReference>
<comment type="subcellular location">
    <subcellularLocation>
        <location evidence="1">Membrane</location>
        <topology evidence="1">Multi-pass membrane protein</topology>
    </subcellularLocation>
</comment>
<keyword evidence="5" id="KW-1003">Cell membrane</keyword>
<dbReference type="GO" id="GO:0019867">
    <property type="term" value="C:outer membrane"/>
    <property type="evidence" value="ECO:0007669"/>
    <property type="project" value="InterPro"/>
</dbReference>
<keyword evidence="8" id="KW-0067">ATP-binding</keyword>
<organism evidence="14 15">
    <name type="scientific">Rotaria magnacalcarata</name>
    <dbReference type="NCBI Taxonomy" id="392030"/>
    <lineage>
        <taxon>Eukaryota</taxon>
        <taxon>Metazoa</taxon>
        <taxon>Spiralia</taxon>
        <taxon>Gnathifera</taxon>
        <taxon>Rotifera</taxon>
        <taxon>Eurotatoria</taxon>
        <taxon>Bdelloidea</taxon>
        <taxon>Philodinida</taxon>
        <taxon>Philodinidae</taxon>
        <taxon>Rotaria</taxon>
    </lineage>
</organism>
<dbReference type="PROSITE" id="PS50283">
    <property type="entry name" value="NA_SOLUT_SYMP_3"/>
    <property type="match status" value="1"/>
</dbReference>